<dbReference type="SMART" id="SM00241">
    <property type="entry name" value="ZP"/>
    <property type="match status" value="1"/>
</dbReference>
<dbReference type="Pfam" id="PF25301">
    <property type="entry name" value="CUT_C"/>
    <property type="match status" value="1"/>
</dbReference>
<dbReference type="GO" id="GO:0042302">
    <property type="term" value="F:structural constituent of cuticle"/>
    <property type="evidence" value="ECO:0007669"/>
    <property type="project" value="UniProtKB-KW"/>
</dbReference>
<keyword evidence="6 8" id="KW-1133">Transmembrane helix</keyword>
<dbReference type="InterPro" id="IPR001507">
    <property type="entry name" value="ZP_dom"/>
</dbReference>
<dbReference type="Proteomes" id="UP001196413">
    <property type="component" value="Unassembled WGS sequence"/>
</dbReference>
<organism evidence="10 11">
    <name type="scientific">Parelaphostrongylus tenuis</name>
    <name type="common">Meningeal worm</name>
    <dbReference type="NCBI Taxonomy" id="148309"/>
    <lineage>
        <taxon>Eukaryota</taxon>
        <taxon>Metazoa</taxon>
        <taxon>Ecdysozoa</taxon>
        <taxon>Nematoda</taxon>
        <taxon>Chromadorea</taxon>
        <taxon>Rhabditida</taxon>
        <taxon>Rhabditina</taxon>
        <taxon>Rhabditomorpha</taxon>
        <taxon>Strongyloidea</taxon>
        <taxon>Metastrongylidae</taxon>
        <taxon>Parelaphostrongylus</taxon>
    </lineage>
</organism>
<evidence type="ECO:0000256" key="6">
    <source>
        <dbReference type="ARBA" id="ARBA00022989"/>
    </source>
</evidence>
<evidence type="ECO:0000256" key="5">
    <source>
        <dbReference type="ARBA" id="ARBA00022729"/>
    </source>
</evidence>
<name>A0AAD5N6H6_PARTN</name>
<comment type="subcellular location">
    <subcellularLocation>
        <location evidence="1">Cell membrane</location>
        <topology evidence="1">Single-pass type I membrane protein</topology>
    </subcellularLocation>
</comment>
<dbReference type="InterPro" id="IPR056953">
    <property type="entry name" value="CUT_N"/>
</dbReference>
<dbReference type="Pfam" id="PF25057">
    <property type="entry name" value="CUT_N"/>
    <property type="match status" value="1"/>
</dbReference>
<gene>
    <name evidence="10" type="ORF">KIN20_023386</name>
</gene>
<evidence type="ECO:0000313" key="10">
    <source>
        <dbReference type="EMBL" id="KAJ1363501.1"/>
    </source>
</evidence>
<protein>
    <recommendedName>
        <fullName evidence="9">ZP domain-containing protein</fullName>
    </recommendedName>
</protein>
<keyword evidence="4 8" id="KW-0812">Transmembrane</keyword>
<dbReference type="AlphaFoldDB" id="A0AAD5N6H6"/>
<keyword evidence="11" id="KW-1185">Reference proteome</keyword>
<reference evidence="10" key="1">
    <citation type="submission" date="2021-06" db="EMBL/GenBank/DDBJ databases">
        <title>Parelaphostrongylus tenuis whole genome reference sequence.</title>
        <authorList>
            <person name="Garwood T.J."/>
            <person name="Larsen P.A."/>
            <person name="Fountain-Jones N.M."/>
            <person name="Garbe J.R."/>
            <person name="Macchietto M.G."/>
            <person name="Kania S.A."/>
            <person name="Gerhold R.W."/>
            <person name="Richards J.E."/>
            <person name="Wolf T.M."/>
        </authorList>
    </citation>
    <scope>NUCLEOTIDE SEQUENCE</scope>
    <source>
        <strain evidence="10">MNPRO001-30</strain>
        <tissue evidence="10">Meninges</tissue>
    </source>
</reference>
<feature type="transmembrane region" description="Helical" evidence="8">
    <location>
        <begin position="445"/>
        <end position="467"/>
    </location>
</feature>
<evidence type="ECO:0000313" key="11">
    <source>
        <dbReference type="Proteomes" id="UP001196413"/>
    </source>
</evidence>
<dbReference type="EMBL" id="JAHQIW010004746">
    <property type="protein sequence ID" value="KAJ1363501.1"/>
    <property type="molecule type" value="Genomic_DNA"/>
</dbReference>
<keyword evidence="3" id="KW-1003">Cell membrane</keyword>
<evidence type="ECO:0000256" key="1">
    <source>
        <dbReference type="ARBA" id="ARBA00004251"/>
    </source>
</evidence>
<dbReference type="PROSITE" id="PS51034">
    <property type="entry name" value="ZP_2"/>
    <property type="match status" value="1"/>
</dbReference>
<evidence type="ECO:0000256" key="7">
    <source>
        <dbReference type="ARBA" id="ARBA00023136"/>
    </source>
</evidence>
<accession>A0AAD5N6H6</accession>
<keyword evidence="2" id="KW-0193">Cuticle</keyword>
<dbReference type="PANTHER" id="PTHR22907:SF16">
    <property type="entry name" value="ZP DOMAIN-CONTAINING PROTEIN"/>
    <property type="match status" value="1"/>
</dbReference>
<evidence type="ECO:0000256" key="3">
    <source>
        <dbReference type="ARBA" id="ARBA00022475"/>
    </source>
</evidence>
<feature type="domain" description="ZP" evidence="9">
    <location>
        <begin position="136"/>
        <end position="379"/>
    </location>
</feature>
<keyword evidence="7 8" id="KW-0472">Membrane</keyword>
<evidence type="ECO:0000256" key="8">
    <source>
        <dbReference type="SAM" id="Phobius"/>
    </source>
</evidence>
<evidence type="ECO:0000259" key="9">
    <source>
        <dbReference type="PROSITE" id="PS51034"/>
    </source>
</evidence>
<dbReference type="InterPro" id="IPR057475">
    <property type="entry name" value="CUT_C"/>
</dbReference>
<comment type="caution">
    <text evidence="10">The sequence shown here is derived from an EMBL/GenBank/DDBJ whole genome shotgun (WGS) entry which is preliminary data.</text>
</comment>
<evidence type="ECO:0000256" key="2">
    <source>
        <dbReference type="ARBA" id="ARBA00022460"/>
    </source>
</evidence>
<evidence type="ECO:0000256" key="4">
    <source>
        <dbReference type="ARBA" id="ARBA00022692"/>
    </source>
</evidence>
<dbReference type="PANTHER" id="PTHR22907">
    <property type="entry name" value="GH04558P"/>
    <property type="match status" value="1"/>
</dbReference>
<keyword evidence="5" id="KW-0732">Signal</keyword>
<dbReference type="GO" id="GO:0005886">
    <property type="term" value="C:plasma membrane"/>
    <property type="evidence" value="ECO:0007669"/>
    <property type="project" value="UniProtKB-SubCell"/>
</dbReference>
<dbReference type="InterPro" id="IPR051962">
    <property type="entry name" value="Cuticlin"/>
</dbReference>
<sequence length="474" mass="53491">MRSSPGLLKRVPVGTKVLSSPRFQDARERLAKVDRQVPYDRVKEFTDQMVNQVFAQAKPGEEIEVKITIDFENAPMYKTREEKFELVRKLNQIESSYRYASGLLPMIIYSLLIPYTFHLINAIPLPNGQLGTAEVECGDTTIEVVFLTEATFQGRIFVIGHANDSRCSSRDIGRRTTSIIINKNECGVVTTRSVNPPGLFSNVKVMISFHNDFITKVDRGYEISCFYMQGDKTVTYPITVATQSVASFTELAQMPRCRYEVIDPQTKDTADVVTVGSKLLHRWICESTTPDLWCMTVHSCHVEDDAGTTFLILDEKGCSIDRYLLDNLEYGPAPLQAQREAHAFKFADKVVVNFQCNVRIDLRDGECPIPTCALPIGRQRLRPRSAGYSREFSLLPNGSVELDVRAQQFDVLDPQIDFGLNADEKRVAAVLRRLRGRECIAKDHLVIPTATVLSLIILLTGIIFILLRRSHIHN</sequence>
<proteinExistence type="predicted"/>